<dbReference type="AlphaFoldDB" id="A0A926V9F6"/>
<evidence type="ECO:0000313" key="3">
    <source>
        <dbReference type="EMBL" id="MBD2179642.1"/>
    </source>
</evidence>
<protein>
    <submittedName>
        <fullName evidence="3">Uncharacterized protein</fullName>
    </submittedName>
</protein>
<keyword evidence="2" id="KW-0732">Signal</keyword>
<proteinExistence type="predicted"/>
<reference evidence="3" key="1">
    <citation type="journal article" date="2015" name="ISME J.">
        <title>Draft Genome Sequence of Streptomyces incarnatus NRRL8089, which Produces the Nucleoside Antibiotic Sinefungin.</title>
        <authorList>
            <person name="Oshima K."/>
            <person name="Hattori M."/>
            <person name="Shimizu H."/>
            <person name="Fukuda K."/>
            <person name="Nemoto M."/>
            <person name="Inagaki K."/>
            <person name="Tamura T."/>
        </authorList>
    </citation>
    <scope>NUCLEOTIDE SEQUENCE</scope>
    <source>
        <strain evidence="3">FACHB-1375</strain>
    </source>
</reference>
<reference evidence="3" key="2">
    <citation type="submission" date="2020-08" db="EMBL/GenBank/DDBJ databases">
        <authorList>
            <person name="Chen M."/>
            <person name="Teng W."/>
            <person name="Zhao L."/>
            <person name="Hu C."/>
            <person name="Zhou Y."/>
            <person name="Han B."/>
            <person name="Song L."/>
            <person name="Shu W."/>
        </authorList>
    </citation>
    <scope>NUCLEOTIDE SEQUENCE</scope>
    <source>
        <strain evidence="3">FACHB-1375</strain>
    </source>
</reference>
<evidence type="ECO:0000256" key="2">
    <source>
        <dbReference type="SAM" id="SignalP"/>
    </source>
</evidence>
<feature type="signal peptide" evidence="2">
    <location>
        <begin position="1"/>
        <end position="18"/>
    </location>
</feature>
<organism evidence="3 4">
    <name type="scientific">Aerosakkonema funiforme FACHB-1375</name>
    <dbReference type="NCBI Taxonomy" id="2949571"/>
    <lineage>
        <taxon>Bacteria</taxon>
        <taxon>Bacillati</taxon>
        <taxon>Cyanobacteriota</taxon>
        <taxon>Cyanophyceae</taxon>
        <taxon>Oscillatoriophycideae</taxon>
        <taxon>Aerosakkonematales</taxon>
        <taxon>Aerosakkonemataceae</taxon>
        <taxon>Aerosakkonema</taxon>
    </lineage>
</organism>
<feature type="region of interest" description="Disordered" evidence="1">
    <location>
        <begin position="95"/>
        <end position="117"/>
    </location>
</feature>
<keyword evidence="4" id="KW-1185">Reference proteome</keyword>
<name>A0A926V9F6_9CYAN</name>
<evidence type="ECO:0000313" key="4">
    <source>
        <dbReference type="Proteomes" id="UP000641646"/>
    </source>
</evidence>
<comment type="caution">
    <text evidence="3">The sequence shown here is derived from an EMBL/GenBank/DDBJ whole genome shotgun (WGS) entry which is preliminary data.</text>
</comment>
<sequence length="234" mass="25227">MRFRIIAIATLIATIGSAANPSLSQTDLNAQLNAELKQAVCAQQWRRAIQIIDRMRVRVPQMESQLVSYRTQMQTLARSRTRIENWPPAYCTAAPTTPASTTAPTLTPTPAATPATGERTSAITGSVAANEISAPFRGRRVRGIVVNNTNNPVTQVKVTYSIVRTTGADGQPIPEQVLETGTAAIRGTIAPGGQANFETLVNSQIRGNPKIVSVEWKNTLDNSDGANPPRRRAQ</sequence>
<gene>
    <name evidence="3" type="ORF">H6G03_00710</name>
</gene>
<dbReference type="RefSeq" id="WP_190461023.1">
    <property type="nucleotide sequence ID" value="NZ_JACJPW010000001.1"/>
</dbReference>
<accession>A0A926V9F6</accession>
<feature type="compositionally biased region" description="Low complexity" evidence="1">
    <location>
        <begin position="95"/>
        <end position="116"/>
    </location>
</feature>
<dbReference type="EMBL" id="JACJPW010000001">
    <property type="protein sequence ID" value="MBD2179642.1"/>
    <property type="molecule type" value="Genomic_DNA"/>
</dbReference>
<dbReference type="Proteomes" id="UP000641646">
    <property type="component" value="Unassembled WGS sequence"/>
</dbReference>
<feature type="chain" id="PRO_5036789570" evidence="2">
    <location>
        <begin position="19"/>
        <end position="234"/>
    </location>
</feature>
<evidence type="ECO:0000256" key="1">
    <source>
        <dbReference type="SAM" id="MobiDB-lite"/>
    </source>
</evidence>